<keyword evidence="1" id="KW-0812">Transmembrane</keyword>
<dbReference type="PROSITE" id="PS51257">
    <property type="entry name" value="PROKAR_LIPOPROTEIN"/>
    <property type="match status" value="1"/>
</dbReference>
<protein>
    <recommendedName>
        <fullName evidence="4">EGF-like domain-containing protein</fullName>
    </recommendedName>
</protein>
<gene>
    <name evidence="3" type="ORF">AMON00008_LOCUS1355</name>
</gene>
<evidence type="ECO:0008006" key="4">
    <source>
        <dbReference type="Google" id="ProtNLM"/>
    </source>
</evidence>
<keyword evidence="2" id="KW-0732">Signal</keyword>
<feature type="transmembrane region" description="Helical" evidence="1">
    <location>
        <begin position="475"/>
        <end position="498"/>
    </location>
</feature>
<organism evidence="3">
    <name type="scientific">Alexandrium monilatum</name>
    <dbReference type="NCBI Taxonomy" id="311494"/>
    <lineage>
        <taxon>Eukaryota</taxon>
        <taxon>Sar</taxon>
        <taxon>Alveolata</taxon>
        <taxon>Dinophyceae</taxon>
        <taxon>Gonyaulacales</taxon>
        <taxon>Pyrocystaceae</taxon>
        <taxon>Alexandrium</taxon>
    </lineage>
</organism>
<proteinExistence type="predicted"/>
<evidence type="ECO:0000256" key="1">
    <source>
        <dbReference type="SAM" id="Phobius"/>
    </source>
</evidence>
<dbReference type="AlphaFoldDB" id="A0A7S4PUN2"/>
<dbReference type="EMBL" id="HBNR01001932">
    <property type="protein sequence ID" value="CAE4561736.1"/>
    <property type="molecule type" value="Transcribed_RNA"/>
</dbReference>
<keyword evidence="1" id="KW-1133">Transmembrane helix</keyword>
<feature type="chain" id="PRO_5030549223" description="EGF-like domain-containing protein" evidence="2">
    <location>
        <begin position="22"/>
        <end position="553"/>
    </location>
</feature>
<reference evidence="3" key="1">
    <citation type="submission" date="2021-01" db="EMBL/GenBank/DDBJ databases">
        <authorList>
            <person name="Corre E."/>
            <person name="Pelletier E."/>
            <person name="Niang G."/>
            <person name="Scheremetjew M."/>
            <person name="Finn R."/>
            <person name="Kale V."/>
            <person name="Holt S."/>
            <person name="Cochrane G."/>
            <person name="Meng A."/>
            <person name="Brown T."/>
            <person name="Cohen L."/>
        </authorList>
    </citation>
    <scope>NUCLEOTIDE SEQUENCE</scope>
    <source>
        <strain evidence="3">CCMP3105</strain>
    </source>
</reference>
<sequence>MARHSAAPLLIFLGCSPGVHATPAAARGGDAVAGGVERRLDGEWGRCSTSLLKLLNLPTLERYEACISQRVKSTNMSVPGADVWVKASCWCEINPREELDQFDCCAHPNFHDLCQLQCNASCVTESAASCMATCPAMCLEEDYKFPDCSCREDNCFPQALCILERARNRTFNGELPLVCDDYYFERSEELQKYHVCMQDRPLRTNWHRYHSSSYCACKSGLKAALTRYHCCSAGWAKPICETPCLDAEQCNTTQAVECLSSCNQKCQMVTPKKVTTDCYGHCFSPTAQCSSVRTCKPREESKFDYLCTSGEPPMKNGCCRQRLIQNGAAVIREDCPLLCRSGQKYDFTHGSECQCFGCPSTTTAIRSELLGRVIREAIGSGQLLLVRIAAEVGLKRGPTGDMQELMNQRNMALKRVVDSHQGSLASLERAIEDLAADWNARILAEAENAKACEGNPRSLRCRDARLRGLEGEGSFLIFTVLFGVISLVLFASIFVYLIKQNRGALVPSTAQAANHSPQPGDANVVVGRPVDASQASAAEGVLDGSPMATGKTV</sequence>
<evidence type="ECO:0000313" key="3">
    <source>
        <dbReference type="EMBL" id="CAE4561736.1"/>
    </source>
</evidence>
<accession>A0A7S4PUN2</accession>
<keyword evidence="1" id="KW-0472">Membrane</keyword>
<feature type="signal peptide" evidence="2">
    <location>
        <begin position="1"/>
        <end position="21"/>
    </location>
</feature>
<name>A0A7S4PUN2_9DINO</name>
<evidence type="ECO:0000256" key="2">
    <source>
        <dbReference type="SAM" id="SignalP"/>
    </source>
</evidence>